<evidence type="ECO:0000313" key="2">
    <source>
        <dbReference type="EMBL" id="TYK26579.1"/>
    </source>
</evidence>
<evidence type="ECO:0000313" key="3">
    <source>
        <dbReference type="Proteomes" id="UP000321393"/>
    </source>
</evidence>
<protein>
    <submittedName>
        <fullName evidence="1">Uncharacterized protein</fullName>
    </submittedName>
</protein>
<dbReference type="EMBL" id="SSTE01004583">
    <property type="protein sequence ID" value="KAA0062402.1"/>
    <property type="molecule type" value="Genomic_DNA"/>
</dbReference>
<dbReference type="EMBL" id="SSTD01003373">
    <property type="protein sequence ID" value="TYK26579.1"/>
    <property type="molecule type" value="Genomic_DNA"/>
</dbReference>
<dbReference type="InterPro" id="IPR021109">
    <property type="entry name" value="Peptidase_aspartic_dom_sf"/>
</dbReference>
<evidence type="ECO:0000313" key="4">
    <source>
        <dbReference type="Proteomes" id="UP000321947"/>
    </source>
</evidence>
<organism evidence="1 3">
    <name type="scientific">Cucumis melo var. makuwa</name>
    <name type="common">Oriental melon</name>
    <dbReference type="NCBI Taxonomy" id="1194695"/>
    <lineage>
        <taxon>Eukaryota</taxon>
        <taxon>Viridiplantae</taxon>
        <taxon>Streptophyta</taxon>
        <taxon>Embryophyta</taxon>
        <taxon>Tracheophyta</taxon>
        <taxon>Spermatophyta</taxon>
        <taxon>Magnoliopsida</taxon>
        <taxon>eudicotyledons</taxon>
        <taxon>Gunneridae</taxon>
        <taxon>Pentapetalae</taxon>
        <taxon>rosids</taxon>
        <taxon>fabids</taxon>
        <taxon>Cucurbitales</taxon>
        <taxon>Cucurbitaceae</taxon>
        <taxon>Benincaseae</taxon>
        <taxon>Cucumis</taxon>
    </lineage>
</organism>
<gene>
    <name evidence="2" type="ORF">E5676_scaffold313G001960</name>
    <name evidence="1" type="ORF">E6C27_scaffold154G001950</name>
</gene>
<evidence type="ECO:0000313" key="1">
    <source>
        <dbReference type="EMBL" id="KAA0062402.1"/>
    </source>
</evidence>
<dbReference type="OrthoDB" id="778454at2759"/>
<dbReference type="Gene3D" id="2.40.70.10">
    <property type="entry name" value="Acid Proteases"/>
    <property type="match status" value="1"/>
</dbReference>
<sequence>MVLALAKKEEEVTMECIENTMVALQGQVAEMGCLGCGNPHNTATCPFNTETVAYVKNDLYSNTYNARNTAQHLTISKQLPQFHPHPHIWRTFFARQMPSYVKFLKDILAKKSRLNDFQTVALMQETSDVFRNGVPRKMTDPRSFMILCSIGWMDLGCVLYDLEASINLMPLYIFKKLEMGEVQPTHMRLQFADRSITKPKDAIEDILAKVDKFLFLADFVILNYEAN</sequence>
<comment type="caution">
    <text evidence="1">The sequence shown here is derived from an EMBL/GenBank/DDBJ whole genome shotgun (WGS) entry which is preliminary data.</text>
</comment>
<name>A0A5A7V2G5_CUCMM</name>
<dbReference type="Proteomes" id="UP000321947">
    <property type="component" value="Unassembled WGS sequence"/>
</dbReference>
<dbReference type="AlphaFoldDB" id="A0A5A7V2G5"/>
<dbReference type="PANTHER" id="PTHR33067:SF39">
    <property type="entry name" value="TRANSCRIPTION FACTOR INTERACTOR AND REGULATOR CCHC(ZN) FAMILY"/>
    <property type="match status" value="1"/>
</dbReference>
<dbReference type="PANTHER" id="PTHR33067">
    <property type="entry name" value="RNA-DIRECTED DNA POLYMERASE-RELATED"/>
    <property type="match status" value="1"/>
</dbReference>
<accession>A0A5A7V2G5</accession>
<reference evidence="3 4" key="1">
    <citation type="submission" date="2019-08" db="EMBL/GenBank/DDBJ databases">
        <title>Draft genome sequences of two oriental melons (Cucumis melo L. var makuwa).</title>
        <authorList>
            <person name="Kwon S.-Y."/>
        </authorList>
    </citation>
    <scope>NUCLEOTIDE SEQUENCE [LARGE SCALE GENOMIC DNA]</scope>
    <source>
        <strain evidence="4">cv. Chang Bougi</strain>
        <strain evidence="3">cv. SW 3</strain>
        <tissue evidence="1">Leaf</tissue>
    </source>
</reference>
<proteinExistence type="predicted"/>
<dbReference type="Proteomes" id="UP000321393">
    <property type="component" value="Unassembled WGS sequence"/>
</dbReference>